<dbReference type="AlphaFoldDB" id="A0A169QMU3"/>
<evidence type="ECO:0000313" key="1">
    <source>
        <dbReference type="EMBL" id="BAU89202.1"/>
    </source>
</evidence>
<sequence>MSLPTLAENVSGHDARPILFGLFADGSGETRFLGLDGAPFGDLRARSERPRFSPSGDWYGRWAVQPLHGILTPRTDPEDRGVCPEDIVVLRPRHHVRRS</sequence>
<dbReference type="Proteomes" id="UP000218288">
    <property type="component" value="Chromosome"/>
</dbReference>
<name>A0A169QMU3_9HYPH</name>
<dbReference type="OrthoDB" id="8003809at2"/>
<protein>
    <submittedName>
        <fullName evidence="1">Uncharacterized protein</fullName>
    </submittedName>
</protein>
<evidence type="ECO:0000313" key="2">
    <source>
        <dbReference type="Proteomes" id="UP000218288"/>
    </source>
</evidence>
<accession>A0A169QMU3</accession>
<proteinExistence type="predicted"/>
<dbReference type="RefSeq" id="WP_096483767.1">
    <property type="nucleotide sequence ID" value="NZ_AP014809.1"/>
</dbReference>
<gene>
    <name evidence="1" type="ORF">MPPM_0597</name>
</gene>
<reference evidence="1 2" key="1">
    <citation type="journal article" date="2016" name="Genome Announc.">
        <title>Complete Genome Sequence of Methylobacterium populi P-1M, Isolated from Pink-Pigmented Household Biofilm.</title>
        <authorList>
            <person name="Morohoshi T."/>
            <person name="Ikeda T."/>
        </authorList>
    </citation>
    <scope>NUCLEOTIDE SEQUENCE [LARGE SCALE GENOMIC DNA]</scope>
    <source>
        <strain evidence="1 2">P-1M</strain>
    </source>
</reference>
<organism evidence="1 2">
    <name type="scientific">Methylorubrum populi</name>
    <dbReference type="NCBI Taxonomy" id="223967"/>
    <lineage>
        <taxon>Bacteria</taxon>
        <taxon>Pseudomonadati</taxon>
        <taxon>Pseudomonadota</taxon>
        <taxon>Alphaproteobacteria</taxon>
        <taxon>Hyphomicrobiales</taxon>
        <taxon>Methylobacteriaceae</taxon>
        <taxon>Methylorubrum</taxon>
    </lineage>
</organism>
<dbReference type="EMBL" id="AP014809">
    <property type="protein sequence ID" value="BAU89202.1"/>
    <property type="molecule type" value="Genomic_DNA"/>
</dbReference>